<proteinExistence type="predicted"/>
<dbReference type="EMBL" id="LAZR01053408">
    <property type="protein sequence ID" value="KKK80811.1"/>
    <property type="molecule type" value="Genomic_DNA"/>
</dbReference>
<comment type="caution">
    <text evidence="1">The sequence shown here is derived from an EMBL/GenBank/DDBJ whole genome shotgun (WGS) entry which is preliminary data.</text>
</comment>
<accession>A0A0F9B8K0</accession>
<evidence type="ECO:0000313" key="1">
    <source>
        <dbReference type="EMBL" id="KKK80811.1"/>
    </source>
</evidence>
<dbReference type="AlphaFoldDB" id="A0A0F9B8K0"/>
<gene>
    <name evidence="1" type="ORF">LCGC14_2819760</name>
</gene>
<protein>
    <submittedName>
        <fullName evidence="1">Uncharacterized protein</fullName>
    </submittedName>
</protein>
<reference evidence="1" key="1">
    <citation type="journal article" date="2015" name="Nature">
        <title>Complex archaea that bridge the gap between prokaryotes and eukaryotes.</title>
        <authorList>
            <person name="Spang A."/>
            <person name="Saw J.H."/>
            <person name="Jorgensen S.L."/>
            <person name="Zaremba-Niedzwiedzka K."/>
            <person name="Martijn J."/>
            <person name="Lind A.E."/>
            <person name="van Eijk R."/>
            <person name="Schleper C."/>
            <person name="Guy L."/>
            <person name="Ettema T.J."/>
        </authorList>
    </citation>
    <scope>NUCLEOTIDE SEQUENCE</scope>
</reference>
<name>A0A0F9B8K0_9ZZZZ</name>
<sequence length="87" mass="9973">MFVHTGEVPDNSIRYYNEVMSGFEYAAAASMLQYGMIEEGLGMVKAISERYDGRVIIDRGPGHKRWGMARQFDWSYKFRGGIVVWVS</sequence>
<organism evidence="1">
    <name type="scientific">marine sediment metagenome</name>
    <dbReference type="NCBI Taxonomy" id="412755"/>
    <lineage>
        <taxon>unclassified sequences</taxon>
        <taxon>metagenomes</taxon>
        <taxon>ecological metagenomes</taxon>
    </lineage>
</organism>